<gene>
    <name evidence="2" type="ORF">ERS852411_04167</name>
</gene>
<protein>
    <recommendedName>
        <fullName evidence="1">Spore protein YkvP/CgeB glycosyl transferase-like domain-containing protein</fullName>
    </recommendedName>
</protein>
<evidence type="ECO:0000313" key="2">
    <source>
        <dbReference type="EMBL" id="CUQ26180.1"/>
    </source>
</evidence>
<dbReference type="EMBL" id="CYZT01000822">
    <property type="protein sequence ID" value="CUQ26180.1"/>
    <property type="molecule type" value="Genomic_DNA"/>
</dbReference>
<reference evidence="2 3" key="1">
    <citation type="submission" date="2015-09" db="EMBL/GenBank/DDBJ databases">
        <authorList>
            <consortium name="Pathogen Informatics"/>
        </authorList>
    </citation>
    <scope>NUCLEOTIDE SEQUENCE [LARGE SCALE GENOMIC DNA]</scope>
    <source>
        <strain evidence="2 3">2789STDY5608854</strain>
    </source>
</reference>
<evidence type="ECO:0000313" key="3">
    <source>
        <dbReference type="Proteomes" id="UP000095746"/>
    </source>
</evidence>
<feature type="domain" description="Spore protein YkvP/CgeB glycosyl transferase-like" evidence="1">
    <location>
        <begin position="2"/>
        <end position="99"/>
    </location>
</feature>
<proteinExistence type="predicted"/>
<evidence type="ECO:0000259" key="1">
    <source>
        <dbReference type="Pfam" id="PF13524"/>
    </source>
</evidence>
<name>A0A174V2A6_FLAPL</name>
<dbReference type="AlphaFoldDB" id="A0A174V2A6"/>
<dbReference type="Gene3D" id="3.40.50.2000">
    <property type="entry name" value="Glycogen Phosphorylase B"/>
    <property type="match status" value="1"/>
</dbReference>
<accession>A0A174V2A6</accession>
<dbReference type="Proteomes" id="UP000095746">
    <property type="component" value="Unassembled WGS sequence"/>
</dbReference>
<dbReference type="InterPro" id="IPR055259">
    <property type="entry name" value="YkvP/CgeB_Glyco_trans-like"/>
</dbReference>
<dbReference type="Pfam" id="PF13524">
    <property type="entry name" value="Glyco_trans_1_2"/>
    <property type="match status" value="1"/>
</dbReference>
<sequence>MEVPDYLARFDVCLNLLRRSEQGNDVVPCRIYEYLSSGKPVVSMLFPEQVEHFPDVVYGAHSPEEFAALCRRALAETGDWAKNRRREHGAAAAWSARADEVTRILGTTGLY</sequence>
<organism evidence="2 3">
    <name type="scientific">Flavonifractor plautii</name>
    <name type="common">Fusobacterium plautii</name>
    <dbReference type="NCBI Taxonomy" id="292800"/>
    <lineage>
        <taxon>Bacteria</taxon>
        <taxon>Bacillati</taxon>
        <taxon>Bacillota</taxon>
        <taxon>Clostridia</taxon>
        <taxon>Eubacteriales</taxon>
        <taxon>Oscillospiraceae</taxon>
        <taxon>Flavonifractor</taxon>
    </lineage>
</organism>